<accession>A0A859FBW4</accession>
<evidence type="ECO:0000313" key="3">
    <source>
        <dbReference type="Proteomes" id="UP000318138"/>
    </source>
</evidence>
<protein>
    <submittedName>
        <fullName evidence="2">Rha family transcriptional regulator</fullName>
    </submittedName>
</protein>
<dbReference type="InterPro" id="IPR018878">
    <property type="entry name" value="ORF6C_dom"/>
</dbReference>
<evidence type="ECO:0000313" key="2">
    <source>
        <dbReference type="EMBL" id="QKS70221.1"/>
    </source>
</evidence>
<name>A0A859FBW4_9BACI</name>
<evidence type="ECO:0000259" key="1">
    <source>
        <dbReference type="Pfam" id="PF10552"/>
    </source>
</evidence>
<dbReference type="Pfam" id="PF09669">
    <property type="entry name" value="Phage_pRha"/>
    <property type="match status" value="1"/>
</dbReference>
<organism evidence="2 3">
    <name type="scientific">Paenalkalicoccus suaedae</name>
    <dbReference type="NCBI Taxonomy" id="2592382"/>
    <lineage>
        <taxon>Bacteria</taxon>
        <taxon>Bacillati</taxon>
        <taxon>Bacillota</taxon>
        <taxon>Bacilli</taxon>
        <taxon>Bacillales</taxon>
        <taxon>Bacillaceae</taxon>
        <taxon>Paenalkalicoccus</taxon>
    </lineage>
</organism>
<dbReference type="RefSeq" id="WP_176008261.1">
    <property type="nucleotide sequence ID" value="NZ_CP041372.2"/>
</dbReference>
<reference evidence="3" key="1">
    <citation type="submission" date="2019-07" db="EMBL/GenBank/DDBJ databases">
        <title>Bacillus alkalisoli sp. nov. isolated from saline soil.</title>
        <authorList>
            <person name="Sun J.-Q."/>
            <person name="Xu L."/>
        </authorList>
    </citation>
    <scope>NUCLEOTIDE SEQUENCE [LARGE SCALE GENOMIC DNA]</scope>
    <source>
        <strain evidence="3">M4U3P1</strain>
    </source>
</reference>
<dbReference type="InterPro" id="IPR014054">
    <property type="entry name" value="Phage_regulatory_Rha"/>
</dbReference>
<dbReference type="Pfam" id="PF10552">
    <property type="entry name" value="ORF6C"/>
    <property type="match status" value="1"/>
</dbReference>
<gene>
    <name evidence="2" type="ORF">FLK61_26020</name>
</gene>
<dbReference type="AlphaFoldDB" id="A0A859FBW4"/>
<dbReference type="NCBIfam" id="TIGR02681">
    <property type="entry name" value="phage_pRha"/>
    <property type="match status" value="1"/>
</dbReference>
<sequence>MQELVYEKDGMVVTDSLTLAAAFEKGHDKVLRDIRNIKCSEAFKNEHFAEFVYKNKQGREMPMYYLTYEGFVFVAMSYTGSRAAELKEDFILNFGNRVKQLASSQPDMKHLEATYTDAITIKSDKQRVIQVAVRNRVYEQYGHISDSARRKYFALMYQQIRKEFGVLSYRDLREKDFQRALNFIDKSTLQIITSQ</sequence>
<dbReference type="Proteomes" id="UP000318138">
    <property type="component" value="Chromosome"/>
</dbReference>
<dbReference type="EMBL" id="CP041372">
    <property type="protein sequence ID" value="QKS70221.1"/>
    <property type="molecule type" value="Genomic_DNA"/>
</dbReference>
<proteinExistence type="predicted"/>
<keyword evidence="3" id="KW-1185">Reference proteome</keyword>
<dbReference type="KEGG" id="psua:FLK61_26020"/>
<feature type="domain" description="ORF6C" evidence="1">
    <location>
        <begin position="100"/>
        <end position="190"/>
    </location>
</feature>